<dbReference type="Pfam" id="PF09949">
    <property type="entry name" value="APP1_cat"/>
    <property type="match status" value="1"/>
</dbReference>
<dbReference type="InterPro" id="IPR052935">
    <property type="entry name" value="Mg2+_PAP"/>
</dbReference>
<dbReference type="PANTHER" id="PTHR28208">
    <property type="entry name" value="PHOSPHATIDATE PHOSPHATASE APP1"/>
    <property type="match status" value="1"/>
</dbReference>
<name>A0A561SW97_9PSEU</name>
<dbReference type="InterPro" id="IPR019236">
    <property type="entry name" value="APP1_cat"/>
</dbReference>
<dbReference type="Proteomes" id="UP000321261">
    <property type="component" value="Unassembled WGS sequence"/>
</dbReference>
<sequence length="369" mass="39394">MQLRKLVVGAAMVVESVVQAGVLLTLRVRGRHLPMIVPFIGHGTTRRVRVGGRVVLGRPEAAAPAVGVPEAPEPTPRSRRAVLRATIARFLTVEVPGAVVAVNGPGVAAQIRADRDGYLDAVLDVAEPLRPGWHAFELRLRDGAAVSAQVLVVDPAVPIGLVSDVDDTILETGLTRGIEFVRATLLTPVRDRTPLPGAAALYRALVEPADGPPRPVIYVSTSPWNLHEMLLEFIALRRFPLGPLLLTDWGPSHSGLFRIGAQEHKGGLVRRMLEEHPLLGLVLVGDSGQLDPEIYAGLAREFPERIRAVYIRRTRHALPGRLAEVDALAAEVTAAGVPMLAVDDSLQIAAHAAQLGLLDAAALDDVQSG</sequence>
<protein>
    <submittedName>
        <fullName evidence="2">Phosphatidate phosphatase APP1</fullName>
    </submittedName>
</protein>
<dbReference type="RefSeq" id="WP_147258032.1">
    <property type="nucleotide sequence ID" value="NZ_VIWU01000001.1"/>
</dbReference>
<evidence type="ECO:0000313" key="3">
    <source>
        <dbReference type="Proteomes" id="UP000321261"/>
    </source>
</evidence>
<accession>A0A561SW97</accession>
<proteinExistence type="predicted"/>
<dbReference type="AlphaFoldDB" id="A0A561SW97"/>
<gene>
    <name evidence="2" type="ORF">FHX44_115065</name>
</gene>
<keyword evidence="3" id="KW-1185">Reference proteome</keyword>
<evidence type="ECO:0000259" key="1">
    <source>
        <dbReference type="Pfam" id="PF09949"/>
    </source>
</evidence>
<dbReference type="OrthoDB" id="9789875at2"/>
<dbReference type="PANTHER" id="PTHR28208:SF3">
    <property type="entry name" value="PHOSPHATIDATE PHOSPHATASE APP1"/>
    <property type="match status" value="1"/>
</dbReference>
<dbReference type="GO" id="GO:0008195">
    <property type="term" value="F:phosphatidate phosphatase activity"/>
    <property type="evidence" value="ECO:0007669"/>
    <property type="project" value="InterPro"/>
</dbReference>
<feature type="domain" description="Phosphatidate phosphatase APP1 catalytic" evidence="1">
    <location>
        <begin position="159"/>
        <end position="313"/>
    </location>
</feature>
<comment type="caution">
    <text evidence="2">The sequence shown here is derived from an EMBL/GenBank/DDBJ whole genome shotgun (WGS) entry which is preliminary data.</text>
</comment>
<reference evidence="2 3" key="1">
    <citation type="submission" date="2019-06" db="EMBL/GenBank/DDBJ databases">
        <title>Sequencing the genomes of 1000 actinobacteria strains.</title>
        <authorList>
            <person name="Klenk H.-P."/>
        </authorList>
    </citation>
    <scope>NUCLEOTIDE SEQUENCE [LARGE SCALE GENOMIC DNA]</scope>
    <source>
        <strain evidence="2 3">DSM 45671</strain>
    </source>
</reference>
<organism evidence="2 3">
    <name type="scientific">Pseudonocardia hierapolitana</name>
    <dbReference type="NCBI Taxonomy" id="1128676"/>
    <lineage>
        <taxon>Bacteria</taxon>
        <taxon>Bacillati</taxon>
        <taxon>Actinomycetota</taxon>
        <taxon>Actinomycetes</taxon>
        <taxon>Pseudonocardiales</taxon>
        <taxon>Pseudonocardiaceae</taxon>
        <taxon>Pseudonocardia</taxon>
    </lineage>
</organism>
<dbReference type="EMBL" id="VIWU01000001">
    <property type="protein sequence ID" value="TWF79139.1"/>
    <property type="molecule type" value="Genomic_DNA"/>
</dbReference>
<evidence type="ECO:0000313" key="2">
    <source>
        <dbReference type="EMBL" id="TWF79139.1"/>
    </source>
</evidence>